<dbReference type="PANTHER" id="PTHR42852">
    <property type="entry name" value="THIOL:DISULFIDE INTERCHANGE PROTEIN DSBE"/>
    <property type="match status" value="1"/>
</dbReference>
<dbReference type="PROSITE" id="PS00194">
    <property type="entry name" value="THIOREDOXIN_1"/>
    <property type="match status" value="1"/>
</dbReference>
<organism evidence="3">
    <name type="scientific">Paenibacillus sp. SYP-B3998</name>
    <dbReference type="NCBI Taxonomy" id="2678564"/>
    <lineage>
        <taxon>Bacteria</taxon>
        <taxon>Bacillati</taxon>
        <taxon>Bacillota</taxon>
        <taxon>Bacilli</taxon>
        <taxon>Bacillales</taxon>
        <taxon>Paenibacillaceae</taxon>
        <taxon>Paenibacillus</taxon>
    </lineage>
</organism>
<dbReference type="InterPro" id="IPR036249">
    <property type="entry name" value="Thioredoxin-like_sf"/>
</dbReference>
<comment type="caution">
    <text evidence="3">The sequence shown here is derived from an EMBL/GenBank/DDBJ whole genome shotgun (WGS) entry which is preliminary data.</text>
</comment>
<proteinExistence type="predicted"/>
<protein>
    <submittedName>
        <fullName evidence="3">TlpA family protein disulfide reductase</fullName>
    </submittedName>
</protein>
<dbReference type="Gene3D" id="3.40.30.10">
    <property type="entry name" value="Glutaredoxin"/>
    <property type="match status" value="1"/>
</dbReference>
<dbReference type="CDD" id="cd02966">
    <property type="entry name" value="TlpA_like_family"/>
    <property type="match status" value="1"/>
</dbReference>
<sequence>MKRQYLLLIIVVILVILAIYQNKPINKEELPTVGYQAPSISLTGLDGNPYTLEELGDKPIVVNFWASWCGPCKLEAPELVRLYGKYKDEIEIYAVNVTTSDTIEDAQDFAEEYGINFPILLDVDGEVSRKYQIKPIPTTFFINKDGVIMEKLYGVADPSSLENKFKQLLQ</sequence>
<name>A0A6G4A2J7_9BACL</name>
<dbReference type="Pfam" id="PF00578">
    <property type="entry name" value="AhpC-TSA"/>
    <property type="match status" value="1"/>
</dbReference>
<dbReference type="PANTHER" id="PTHR42852:SF1">
    <property type="entry name" value="THIOREDOXIN-LIKE PROTEIN YNEN"/>
    <property type="match status" value="1"/>
</dbReference>
<dbReference type="EMBL" id="JAAIKC010000010">
    <property type="protein sequence ID" value="NEW08605.1"/>
    <property type="molecule type" value="Genomic_DNA"/>
</dbReference>
<dbReference type="GO" id="GO:0016491">
    <property type="term" value="F:oxidoreductase activity"/>
    <property type="evidence" value="ECO:0007669"/>
    <property type="project" value="InterPro"/>
</dbReference>
<dbReference type="SUPFAM" id="SSF52833">
    <property type="entry name" value="Thioredoxin-like"/>
    <property type="match status" value="1"/>
</dbReference>
<dbReference type="GO" id="GO:0016209">
    <property type="term" value="F:antioxidant activity"/>
    <property type="evidence" value="ECO:0007669"/>
    <property type="project" value="InterPro"/>
</dbReference>
<accession>A0A6G4A2J7</accession>
<evidence type="ECO:0000256" key="1">
    <source>
        <dbReference type="ARBA" id="ARBA00023157"/>
    </source>
</evidence>
<dbReference type="InterPro" id="IPR050553">
    <property type="entry name" value="Thioredoxin_ResA/DsbE_sf"/>
</dbReference>
<evidence type="ECO:0000259" key="2">
    <source>
        <dbReference type="PROSITE" id="PS51352"/>
    </source>
</evidence>
<dbReference type="InterPro" id="IPR017937">
    <property type="entry name" value="Thioredoxin_CS"/>
</dbReference>
<dbReference type="PROSITE" id="PS51352">
    <property type="entry name" value="THIOREDOXIN_2"/>
    <property type="match status" value="1"/>
</dbReference>
<dbReference type="InterPro" id="IPR013766">
    <property type="entry name" value="Thioredoxin_domain"/>
</dbReference>
<feature type="domain" description="Thioredoxin" evidence="2">
    <location>
        <begin position="31"/>
        <end position="170"/>
    </location>
</feature>
<reference evidence="3" key="1">
    <citation type="submission" date="2020-02" db="EMBL/GenBank/DDBJ databases">
        <authorList>
            <person name="Shen X.-R."/>
            <person name="Zhang Y.-X."/>
        </authorList>
    </citation>
    <scope>NUCLEOTIDE SEQUENCE</scope>
    <source>
        <strain evidence="3">SYP-B3998</strain>
    </source>
</reference>
<dbReference type="AlphaFoldDB" id="A0A6G4A2J7"/>
<dbReference type="InterPro" id="IPR000866">
    <property type="entry name" value="AhpC/TSA"/>
</dbReference>
<dbReference type="RefSeq" id="WP_163951637.1">
    <property type="nucleotide sequence ID" value="NZ_JAAIKC010000010.1"/>
</dbReference>
<evidence type="ECO:0000313" key="3">
    <source>
        <dbReference type="EMBL" id="NEW08605.1"/>
    </source>
</evidence>
<keyword evidence="1" id="KW-1015">Disulfide bond</keyword>
<gene>
    <name evidence="3" type="ORF">GK047_21655</name>
</gene>